<reference evidence="2 3" key="1">
    <citation type="submission" date="2016-05" db="EMBL/GenBank/DDBJ databases">
        <title>Comparative analysis of secretome profiles of manganese(II)-oxidizing ascomycete fungi.</title>
        <authorList>
            <consortium name="DOE Joint Genome Institute"/>
            <person name="Zeiner C.A."/>
            <person name="Purvine S.O."/>
            <person name="Zink E.M."/>
            <person name="Wu S."/>
            <person name="Pasa-Tolic L."/>
            <person name="Chaput D.L."/>
            <person name="Haridas S."/>
            <person name="Grigoriev I.V."/>
            <person name="Santelli C.M."/>
            <person name="Hansel C.M."/>
        </authorList>
    </citation>
    <scope>NUCLEOTIDE SEQUENCE [LARGE SCALE GENOMIC DNA]</scope>
    <source>
        <strain evidence="2 3">AP3s5-JAC2a</strain>
    </source>
</reference>
<dbReference type="InterPro" id="IPR013154">
    <property type="entry name" value="ADH-like_N"/>
</dbReference>
<dbReference type="OrthoDB" id="3509362at2759"/>
<proteinExistence type="predicted"/>
<dbReference type="SUPFAM" id="SSF50129">
    <property type="entry name" value="GroES-like"/>
    <property type="match status" value="1"/>
</dbReference>
<dbReference type="Pfam" id="PF08240">
    <property type="entry name" value="ADH_N"/>
    <property type="match status" value="1"/>
</dbReference>
<dbReference type="GeneID" id="28764969"/>
<name>A0A177CCP4_9PLEO</name>
<dbReference type="InterPro" id="IPR020843">
    <property type="entry name" value="ER"/>
</dbReference>
<dbReference type="Gene3D" id="3.40.50.720">
    <property type="entry name" value="NAD(P)-binding Rossmann-like Domain"/>
    <property type="match status" value="1"/>
</dbReference>
<accession>A0A177CCP4</accession>
<dbReference type="InterPro" id="IPR052711">
    <property type="entry name" value="Zinc_ADH-like"/>
</dbReference>
<gene>
    <name evidence="2" type="ORF">CC84DRAFT_1196693</name>
</gene>
<feature type="domain" description="Enoyl reductase (ER)" evidence="1">
    <location>
        <begin position="22"/>
        <end position="356"/>
    </location>
</feature>
<dbReference type="EMBL" id="KV441553">
    <property type="protein sequence ID" value="OAG04548.1"/>
    <property type="molecule type" value="Genomic_DNA"/>
</dbReference>
<dbReference type="GO" id="GO:0016491">
    <property type="term" value="F:oxidoreductase activity"/>
    <property type="evidence" value="ECO:0007669"/>
    <property type="project" value="InterPro"/>
</dbReference>
<dbReference type="Proteomes" id="UP000077069">
    <property type="component" value="Unassembled WGS sequence"/>
</dbReference>
<dbReference type="AlphaFoldDB" id="A0A177CCP4"/>
<organism evidence="2 3">
    <name type="scientific">Paraphaeosphaeria sporulosa</name>
    <dbReference type="NCBI Taxonomy" id="1460663"/>
    <lineage>
        <taxon>Eukaryota</taxon>
        <taxon>Fungi</taxon>
        <taxon>Dikarya</taxon>
        <taxon>Ascomycota</taxon>
        <taxon>Pezizomycotina</taxon>
        <taxon>Dothideomycetes</taxon>
        <taxon>Pleosporomycetidae</taxon>
        <taxon>Pleosporales</taxon>
        <taxon>Massarineae</taxon>
        <taxon>Didymosphaeriaceae</taxon>
        <taxon>Paraphaeosphaeria</taxon>
    </lineage>
</organism>
<dbReference type="PANTHER" id="PTHR45033:SF1">
    <property type="entry name" value="OXIDOREDUCTASE (EUROFUNG)"/>
    <property type="match status" value="1"/>
</dbReference>
<dbReference type="SMART" id="SM00829">
    <property type="entry name" value="PKS_ER"/>
    <property type="match status" value="1"/>
</dbReference>
<dbReference type="InterPro" id="IPR036291">
    <property type="entry name" value="NAD(P)-bd_dom_sf"/>
</dbReference>
<dbReference type="CDD" id="cd08276">
    <property type="entry name" value="MDR7"/>
    <property type="match status" value="1"/>
</dbReference>
<evidence type="ECO:0000313" key="3">
    <source>
        <dbReference type="Proteomes" id="UP000077069"/>
    </source>
</evidence>
<dbReference type="Pfam" id="PF13602">
    <property type="entry name" value="ADH_zinc_N_2"/>
    <property type="match status" value="1"/>
</dbReference>
<keyword evidence="3" id="KW-1185">Reference proteome</keyword>
<evidence type="ECO:0000259" key="1">
    <source>
        <dbReference type="SMART" id="SM00829"/>
    </source>
</evidence>
<dbReference type="Gene3D" id="3.90.180.10">
    <property type="entry name" value="Medium-chain alcohol dehydrogenases, catalytic domain"/>
    <property type="match status" value="1"/>
</dbReference>
<evidence type="ECO:0000313" key="2">
    <source>
        <dbReference type="EMBL" id="OAG04548.1"/>
    </source>
</evidence>
<dbReference type="PANTHER" id="PTHR45033">
    <property type="match status" value="1"/>
</dbReference>
<dbReference type="InterPro" id="IPR011032">
    <property type="entry name" value="GroES-like_sf"/>
</dbReference>
<dbReference type="SUPFAM" id="SSF51735">
    <property type="entry name" value="NAD(P)-binding Rossmann-fold domains"/>
    <property type="match status" value="1"/>
</dbReference>
<dbReference type="STRING" id="1460663.A0A177CCP4"/>
<protein>
    <submittedName>
        <fullName evidence="2">GroES-like protein</fullName>
    </submittedName>
</protein>
<dbReference type="RefSeq" id="XP_018034913.1">
    <property type="nucleotide sequence ID" value="XM_018181483.1"/>
</dbReference>
<dbReference type="InParanoid" id="A0A177CCP4"/>
<sequence length="358" mass="39046">MSPQTLPHTYRAYRKTSGPFPRTIELFSAPLLQQLAPRDVLIRVRAVALNYRDIAMLNGRYPTDHENAGLPCSDCAGEVAAIGSSVQGFQIGDRVSPCFNMDDLDGKQRDEEVRTLGGSVMGQGAGPGVLGEYVIFSEDVLVRVPKYLTWEEASTLPCAGVTAWTALGRPRDVQPDTTMLLQGTGGVSSFALFLCIAANITPIITSSSDAKLLQLASLSPLVKTFNYKTHPDQISQVKHLTDGKGVDVVINNTGVASLIADLESLRSRHGMVSMVGMLDNQKAEWEPSALMLVTRKLATIQGTRVGSKKDFQELNAFLEEKEVDLNSLIDRTFKFDQAKEAFEYLESGNHVGKVVIKI</sequence>